<dbReference type="EMBL" id="JAENHL010000008">
    <property type="protein sequence ID" value="MBK1870950.1"/>
    <property type="molecule type" value="Genomic_DNA"/>
</dbReference>
<gene>
    <name evidence="1" type="ORF">JHL16_31585</name>
</gene>
<comment type="caution">
    <text evidence="1">The sequence shown here is derived from an EMBL/GenBank/DDBJ whole genome shotgun (WGS) entry which is preliminary data.</text>
</comment>
<evidence type="ECO:0000313" key="1">
    <source>
        <dbReference type="EMBL" id="MBK1870950.1"/>
    </source>
</evidence>
<protein>
    <submittedName>
        <fullName evidence="1">Type II toxin-antitoxin system prevent-host-death family antitoxin</fullName>
    </submittedName>
</protein>
<keyword evidence="2" id="KW-1185">Reference proteome</keyword>
<proteinExistence type="predicted"/>
<evidence type="ECO:0000313" key="2">
    <source>
        <dbReference type="Proteomes" id="UP000616151"/>
    </source>
</evidence>
<accession>A0ACC5RE66</accession>
<name>A0ACC5RE66_9HYPH</name>
<dbReference type="Proteomes" id="UP000616151">
    <property type="component" value="Unassembled WGS sequence"/>
</dbReference>
<sequence>MASPKRVTATAGELARQFSHFSDIALAQPVVVTKNGRARNVLISIEEYERLKRRDQESFLAADTPEAFLADIEATATKGK</sequence>
<organism evidence="1 2">
    <name type="scientific">Taklimakanibacter albus</name>
    <dbReference type="NCBI Taxonomy" id="2800327"/>
    <lineage>
        <taxon>Bacteria</taxon>
        <taxon>Pseudomonadati</taxon>
        <taxon>Pseudomonadota</taxon>
        <taxon>Alphaproteobacteria</taxon>
        <taxon>Hyphomicrobiales</taxon>
        <taxon>Aestuariivirgaceae</taxon>
        <taxon>Taklimakanibacter</taxon>
    </lineage>
</organism>
<reference evidence="1" key="1">
    <citation type="submission" date="2021-01" db="EMBL/GenBank/DDBJ databases">
        <authorList>
            <person name="Sun Q."/>
        </authorList>
    </citation>
    <scope>NUCLEOTIDE SEQUENCE</scope>
    <source>
        <strain evidence="1">YIM B02566</strain>
    </source>
</reference>